<keyword evidence="1" id="KW-0597">Phosphoprotein</keyword>
<dbReference type="AlphaFoldDB" id="A0A432LWN6"/>
<feature type="domain" description="Response regulatory" evidence="2">
    <location>
        <begin position="34"/>
        <end position="147"/>
    </location>
</feature>
<dbReference type="Proteomes" id="UP000267077">
    <property type="component" value="Unassembled WGS sequence"/>
</dbReference>
<sequence>MTLTHLVHDHVIAYVNDLSTGFQDAAPRWRAVMHVLVVENDLDTRDLLYKALIDAGYEVSQAKGFSEALQLSGQHPDIGLVVVDLHTCVRLSGVEMAGEMRQRLSNSHYILTSSDWDALDPTCPDDMTILRKPYGRIELLRAVCGGVARRNERRRFGALKRPNRRRA</sequence>
<name>A0A432LWN6_9GAMM</name>
<keyword evidence="4" id="KW-1185">Reference proteome</keyword>
<dbReference type="Gene3D" id="3.40.50.2300">
    <property type="match status" value="1"/>
</dbReference>
<evidence type="ECO:0000256" key="1">
    <source>
        <dbReference type="PROSITE-ProRule" id="PRU00169"/>
    </source>
</evidence>
<protein>
    <submittedName>
        <fullName evidence="3">Response regulator</fullName>
    </submittedName>
</protein>
<evidence type="ECO:0000313" key="4">
    <source>
        <dbReference type="Proteomes" id="UP000267077"/>
    </source>
</evidence>
<gene>
    <name evidence="3" type="ORF">EKH79_01435</name>
</gene>
<reference evidence="3 4" key="1">
    <citation type="submission" date="2018-12" db="EMBL/GenBank/DDBJ databases">
        <title>Dyella dinghuensis sp. nov. DHOA06 and Dyella choica sp. nov. 4M-K27, isolated from forest soil.</title>
        <authorList>
            <person name="Qiu L.-H."/>
            <person name="Gao Z.-H."/>
        </authorList>
    </citation>
    <scope>NUCLEOTIDE SEQUENCE [LARGE SCALE GENOMIC DNA]</scope>
    <source>
        <strain evidence="3 4">DHOA06</strain>
    </source>
</reference>
<feature type="modified residue" description="4-aspartylphosphate" evidence="1">
    <location>
        <position position="84"/>
    </location>
</feature>
<dbReference type="SUPFAM" id="SSF52172">
    <property type="entry name" value="CheY-like"/>
    <property type="match status" value="1"/>
</dbReference>
<proteinExistence type="predicted"/>
<evidence type="ECO:0000313" key="3">
    <source>
        <dbReference type="EMBL" id="RUL66520.1"/>
    </source>
</evidence>
<dbReference type="GO" id="GO:0000160">
    <property type="term" value="P:phosphorelay signal transduction system"/>
    <property type="evidence" value="ECO:0007669"/>
    <property type="project" value="InterPro"/>
</dbReference>
<evidence type="ECO:0000259" key="2">
    <source>
        <dbReference type="PROSITE" id="PS50110"/>
    </source>
</evidence>
<dbReference type="EMBL" id="RYZR01000002">
    <property type="protein sequence ID" value="RUL66520.1"/>
    <property type="molecule type" value="Genomic_DNA"/>
</dbReference>
<dbReference type="InterPro" id="IPR011006">
    <property type="entry name" value="CheY-like_superfamily"/>
</dbReference>
<dbReference type="InterPro" id="IPR001789">
    <property type="entry name" value="Sig_transdc_resp-reg_receiver"/>
</dbReference>
<dbReference type="PROSITE" id="PS50110">
    <property type="entry name" value="RESPONSE_REGULATORY"/>
    <property type="match status" value="1"/>
</dbReference>
<comment type="caution">
    <text evidence="3">The sequence shown here is derived from an EMBL/GenBank/DDBJ whole genome shotgun (WGS) entry which is preliminary data.</text>
</comment>
<accession>A0A432LWN6</accession>
<dbReference type="SMART" id="SM00448">
    <property type="entry name" value="REC"/>
    <property type="match status" value="1"/>
</dbReference>
<organism evidence="3 4">
    <name type="scientific">Dyella dinghuensis</name>
    <dbReference type="NCBI Taxonomy" id="1920169"/>
    <lineage>
        <taxon>Bacteria</taxon>
        <taxon>Pseudomonadati</taxon>
        <taxon>Pseudomonadota</taxon>
        <taxon>Gammaproteobacteria</taxon>
        <taxon>Lysobacterales</taxon>
        <taxon>Rhodanobacteraceae</taxon>
        <taxon>Dyella</taxon>
    </lineage>
</organism>